<dbReference type="Proteomes" id="UP001156974">
    <property type="component" value="Unassembled WGS sequence"/>
</dbReference>
<reference evidence="1 2" key="1">
    <citation type="submission" date="2022-02" db="EMBL/GenBank/DDBJ databases">
        <title>Genome analysis of Beneficial Microorganisms for Coral consortium from Pocillopora damicornis.</title>
        <authorList>
            <person name="Rosado P.M."/>
            <person name="Cardoso P.M."/>
            <person name="Rosado J.G."/>
            <person name="Schultz J."/>
            <person name="Rocha U."/>
            <person name="Costa T.K."/>
            <person name="Peixoto R.S."/>
        </authorList>
    </citation>
    <scope>NUCLEOTIDE SEQUENCE [LARGE SCALE GENOMIC DNA]</scope>
    <source>
        <strain evidence="1 2">BMC5</strain>
    </source>
</reference>
<gene>
    <name evidence="1" type="ORF">MKZ47_00540</name>
</gene>
<dbReference type="PANTHER" id="PTHR30451:SF5">
    <property type="entry name" value="SLR0019 PROTEIN"/>
    <property type="match status" value="1"/>
</dbReference>
<sequence length="815" mass="91718">MQKLSRQTLRYLSSLLFCSVCMFLFNAGLAYAKINTTSKELELTVSCYLNKQPQANISLLVTPDDTLLLKHSELMVFLRPIVNTQTLEHIEMLVDEKGLVNIEELQTLGIGTVFEMLDFSLNITLPLSMIKEKSIAAVSKRKQQQAIKSANYSGYINVYSSYVYQSNQAQDIKQKQLTIRPEAVLNLKSWVIENEAQFVDTQSDNNFKRLGTRVIHDLPIHGMRFSLGDNYSAGSYFQSTIRILGLSLAHDFTLVSDRTIRPSASQRFTLDSPSSVEVYIDDRLFRRLNLPAGIYSLDDIPLIEGNNHIVLKITDNAGVTKEVNFTLTTGLDLFSEGQLEYELHFGYPAKLTDKLAYDYDQPLFSGFINYGISTSWTAGFSAQGNEESLQLGLKQIFATPIGQLAFENAINLDDAKGYAYRLIYSSFRQLSQSGADFSIGYEYSNPEFYQIAFNNELSSLASSRQHFIQANINFMSETSIQTSIFANVSRRHEQTQFEKSTGVNVSGKINTNQWYFSLGGQWQETEQHQQWSFNLSLSYQFSQRQRLKLSHQSKYDKSRLEFTQNENQRFVGALNLHAGLEKNNNNEAVFDLNSQYNTNRLSLGFDHGTYYQHLNGNLLSHQSRASAAASIAFADSQWGVGKPIQNSFALISAHPSLADKTIKLGLQEEDYLATNSDLQTVLLTDMNAYDRATIGVDVEDLAPGYDLGAGNITFYPSYKSGHDVVVGSQNNISMLGTLKNSENEPLALQVGEARCIDEQVAEPYLFFTSKTGRFALTGLKPCQYQIVLKNVIHEPLIIDIDTQQQLHNKGVIYVH</sequence>
<evidence type="ECO:0000313" key="1">
    <source>
        <dbReference type="EMBL" id="MDI4667601.1"/>
    </source>
</evidence>
<keyword evidence="2" id="KW-1185">Reference proteome</keyword>
<accession>A0ABT6TUL3</accession>
<dbReference type="PANTHER" id="PTHR30451">
    <property type="entry name" value="OUTER MEMBRANE USHER PROTEIN"/>
    <property type="match status" value="1"/>
</dbReference>
<name>A0ABT6TUL3_9GAMM</name>
<dbReference type="Gene3D" id="2.60.40.3110">
    <property type="match status" value="1"/>
</dbReference>
<proteinExistence type="predicted"/>
<comment type="caution">
    <text evidence="1">The sequence shown here is derived from an EMBL/GenBank/DDBJ whole genome shotgun (WGS) entry which is preliminary data.</text>
</comment>
<dbReference type="Pfam" id="PF00577">
    <property type="entry name" value="Usher"/>
    <property type="match status" value="1"/>
</dbReference>
<dbReference type="RefSeq" id="WP_258535970.1">
    <property type="nucleotide sequence ID" value="NZ_JAKUMG010000001.1"/>
</dbReference>
<dbReference type="InterPro" id="IPR000015">
    <property type="entry name" value="Fimb_usher"/>
</dbReference>
<evidence type="ECO:0000313" key="2">
    <source>
        <dbReference type="Proteomes" id="UP001156974"/>
    </source>
</evidence>
<dbReference type="EMBL" id="JAKUMG010000001">
    <property type="protein sequence ID" value="MDI4667601.1"/>
    <property type="molecule type" value="Genomic_DNA"/>
</dbReference>
<organism evidence="1 2">
    <name type="scientific">Pseudoalteromonas shioyasakiensis</name>
    <dbReference type="NCBI Taxonomy" id="1190813"/>
    <lineage>
        <taxon>Bacteria</taxon>
        <taxon>Pseudomonadati</taxon>
        <taxon>Pseudomonadota</taxon>
        <taxon>Gammaproteobacteria</taxon>
        <taxon>Alteromonadales</taxon>
        <taxon>Pseudoalteromonadaceae</taxon>
        <taxon>Pseudoalteromonas</taxon>
    </lineage>
</organism>
<protein>
    <submittedName>
        <fullName evidence="1">Fimbria/pilus outer membrane usher protein</fullName>
    </submittedName>
</protein>